<sequence length="284" mass="32532">MITNTHKPSKPNPSLKRSIPSQEVEFDDDSDSDQDVLKQLKKNDPEAYHRERRRRNQERYRKRQRTTTTNLESDNNQLRDEIEKLERQRNTLSYGVATKETIWSVAAEYFRVFRRGLQMPNGELDFLRATMTADLDAGTVIGLEALARNWRVFTEFFQGVQMQLGRLDQIAERSVVATTTLSATVSRLTLHNMFPHLVSGKKSLSSIANRLLGHRLVIRVAVRFDWDEANNRVVSVISQGDMVTPVLQVLGCLNDVSLVFSKSRIKPDGNLVIGDYLSQYTLSY</sequence>
<name>A0A225WDY2_9STRA</name>
<feature type="compositionally biased region" description="Basic residues" evidence="1">
    <location>
        <begin position="50"/>
        <end position="65"/>
    </location>
</feature>
<evidence type="ECO:0000313" key="2">
    <source>
        <dbReference type="EMBL" id="OWZ15742.1"/>
    </source>
</evidence>
<feature type="compositionally biased region" description="Acidic residues" evidence="1">
    <location>
        <begin position="24"/>
        <end position="34"/>
    </location>
</feature>
<gene>
    <name evidence="2" type="ORF">PHMEG_00010559</name>
</gene>
<proteinExistence type="predicted"/>
<feature type="compositionally biased region" description="Polar residues" evidence="1">
    <location>
        <begin position="66"/>
        <end position="76"/>
    </location>
</feature>
<evidence type="ECO:0000256" key="1">
    <source>
        <dbReference type="SAM" id="MobiDB-lite"/>
    </source>
</evidence>
<dbReference type="OrthoDB" id="129567at2759"/>
<accession>A0A225WDY2</accession>
<keyword evidence="3" id="KW-1185">Reference proteome</keyword>
<evidence type="ECO:0008006" key="4">
    <source>
        <dbReference type="Google" id="ProtNLM"/>
    </source>
</evidence>
<reference evidence="3" key="1">
    <citation type="submission" date="2017-03" db="EMBL/GenBank/DDBJ databases">
        <title>Phytopthora megakarya and P. palmivora, two closely related causual agents of cacao black pod achieved similar genome size and gene model numbers by different mechanisms.</title>
        <authorList>
            <person name="Ali S."/>
            <person name="Shao J."/>
            <person name="Larry D.J."/>
            <person name="Kronmiller B."/>
            <person name="Shen D."/>
            <person name="Strem M.D."/>
            <person name="Melnick R.L."/>
            <person name="Guiltinan M.J."/>
            <person name="Tyler B.M."/>
            <person name="Meinhardt L.W."/>
            <person name="Bailey B.A."/>
        </authorList>
    </citation>
    <scope>NUCLEOTIDE SEQUENCE [LARGE SCALE GENOMIC DNA]</scope>
    <source>
        <strain evidence="3">zdho120</strain>
    </source>
</reference>
<feature type="region of interest" description="Disordered" evidence="1">
    <location>
        <begin position="1"/>
        <end position="79"/>
    </location>
</feature>
<organism evidence="2 3">
    <name type="scientific">Phytophthora megakarya</name>
    <dbReference type="NCBI Taxonomy" id="4795"/>
    <lineage>
        <taxon>Eukaryota</taxon>
        <taxon>Sar</taxon>
        <taxon>Stramenopiles</taxon>
        <taxon>Oomycota</taxon>
        <taxon>Peronosporomycetes</taxon>
        <taxon>Peronosporales</taxon>
        <taxon>Peronosporaceae</taxon>
        <taxon>Phytophthora</taxon>
    </lineage>
</organism>
<protein>
    <recommendedName>
        <fullName evidence="4">BZIP domain-containing protein</fullName>
    </recommendedName>
</protein>
<feature type="compositionally biased region" description="Basic and acidic residues" evidence="1">
    <location>
        <begin position="35"/>
        <end position="49"/>
    </location>
</feature>
<evidence type="ECO:0000313" key="3">
    <source>
        <dbReference type="Proteomes" id="UP000198211"/>
    </source>
</evidence>
<comment type="caution">
    <text evidence="2">The sequence shown here is derived from an EMBL/GenBank/DDBJ whole genome shotgun (WGS) entry which is preliminary data.</text>
</comment>
<dbReference type="AlphaFoldDB" id="A0A225WDY2"/>
<dbReference type="Proteomes" id="UP000198211">
    <property type="component" value="Unassembled WGS sequence"/>
</dbReference>
<dbReference type="EMBL" id="NBNE01001062">
    <property type="protein sequence ID" value="OWZ15742.1"/>
    <property type="molecule type" value="Genomic_DNA"/>
</dbReference>